<evidence type="ECO:0000313" key="2">
    <source>
        <dbReference type="Proteomes" id="UP000694540"/>
    </source>
</evidence>
<dbReference type="Ensembl" id="ENSCWAT00000000210.1">
    <property type="protein sequence ID" value="ENSCWAP00000000180.1"/>
    <property type="gene ID" value="ENSCWAG00000000187.1"/>
</dbReference>
<evidence type="ECO:0000313" key="1">
    <source>
        <dbReference type="Ensembl" id="ENSCWAP00000000128.1"/>
    </source>
</evidence>
<dbReference type="Ensembl" id="ENSCWAT00000000152.1">
    <property type="protein sequence ID" value="ENSCWAP00000000128.1"/>
    <property type="gene ID" value="ENSCWAG00000000137.1"/>
</dbReference>
<name>A0A8C3VK31_9CETA</name>
<proteinExistence type="predicted"/>
<keyword evidence="2" id="KW-1185">Reference proteome</keyword>
<dbReference type="GeneTree" id="ENSGT01150000287253"/>
<organism evidence="1 2">
    <name type="scientific">Catagonus wagneri</name>
    <name type="common">Chacoan peccary</name>
    <dbReference type="NCBI Taxonomy" id="51154"/>
    <lineage>
        <taxon>Eukaryota</taxon>
        <taxon>Metazoa</taxon>
        <taxon>Chordata</taxon>
        <taxon>Craniata</taxon>
        <taxon>Vertebrata</taxon>
        <taxon>Euteleostomi</taxon>
        <taxon>Mammalia</taxon>
        <taxon>Eutheria</taxon>
        <taxon>Laurasiatheria</taxon>
        <taxon>Artiodactyla</taxon>
        <taxon>Suina</taxon>
        <taxon>Tayassuidae</taxon>
        <taxon>Catagonus</taxon>
    </lineage>
</organism>
<reference evidence="1" key="1">
    <citation type="submission" date="2025-05" db="UniProtKB">
        <authorList>
            <consortium name="Ensembl"/>
        </authorList>
    </citation>
    <scope>IDENTIFICATION</scope>
</reference>
<accession>A0A8C3VK31</accession>
<dbReference type="AlphaFoldDB" id="A0A8C3VK31"/>
<protein>
    <submittedName>
        <fullName evidence="1">Uncharacterized protein</fullName>
    </submittedName>
</protein>
<sequence length="107" mass="12586">MMKLWLPPRNLPSITNLNRPIPSNALHIRHNNCLFISNTHLPRCKLWMNQLLPTCKWSIHIFHLLQRSHNSLLSTSSSHLSSLPWQLYTYYSSTKRDQTTPQESHLT</sequence>
<dbReference type="Proteomes" id="UP000694540">
    <property type="component" value="Unplaced"/>
</dbReference>